<proteinExistence type="predicted"/>
<dbReference type="EMBL" id="LK023313">
    <property type="protein sequence ID" value="CDS03220.1"/>
    <property type="molecule type" value="Genomic_DNA"/>
</dbReference>
<reference evidence="2" key="1">
    <citation type="journal article" date="2014" name="Genome Announc.">
        <title>De novo whole-genome sequence and genome annotation of Lichtheimia ramosa.</title>
        <authorList>
            <person name="Linde J."/>
            <person name="Schwartze V."/>
            <person name="Binder U."/>
            <person name="Lass-Florl C."/>
            <person name="Voigt K."/>
            <person name="Horn F."/>
        </authorList>
    </citation>
    <scope>NUCLEOTIDE SEQUENCE</scope>
    <source>
        <strain evidence="2">JMRC FSU:6197</strain>
    </source>
</reference>
<feature type="compositionally biased region" description="Low complexity" evidence="1">
    <location>
        <begin position="45"/>
        <end position="58"/>
    </location>
</feature>
<evidence type="ECO:0000256" key="1">
    <source>
        <dbReference type="SAM" id="MobiDB-lite"/>
    </source>
</evidence>
<sequence length="138" mass="15021">MATGVSSSKQDNRWSHTSNADTDSGGGFWTSLYRKDSPATTAAMSSDKTTSKPSSTTKGFIDTSKRHFPDYIEHDLQTENMAHDVNQSAMDAVARDMDAMGHTDAEGFESVASKIDETFGSTALSDEGPDPSHYKFKR</sequence>
<feature type="region of interest" description="Disordered" evidence="1">
    <location>
        <begin position="1"/>
        <end position="62"/>
    </location>
</feature>
<dbReference type="OrthoDB" id="2284024at2759"/>
<evidence type="ECO:0000313" key="2">
    <source>
        <dbReference type="EMBL" id="CDS03220.1"/>
    </source>
</evidence>
<gene>
    <name evidence="2" type="ORF">LRAMOSA00622</name>
</gene>
<accession>A0A077W8Y4</accession>
<dbReference type="AlphaFoldDB" id="A0A077W8Y4"/>
<feature type="compositionally biased region" description="Polar residues" evidence="1">
    <location>
        <begin position="1"/>
        <end position="22"/>
    </location>
</feature>
<name>A0A077W8Y4_9FUNG</name>
<protein>
    <submittedName>
        <fullName evidence="2">Uncharacterized protein</fullName>
    </submittedName>
</protein>
<organism evidence="2">
    <name type="scientific">Lichtheimia ramosa</name>
    <dbReference type="NCBI Taxonomy" id="688394"/>
    <lineage>
        <taxon>Eukaryota</taxon>
        <taxon>Fungi</taxon>
        <taxon>Fungi incertae sedis</taxon>
        <taxon>Mucoromycota</taxon>
        <taxon>Mucoromycotina</taxon>
        <taxon>Mucoromycetes</taxon>
        <taxon>Mucorales</taxon>
        <taxon>Lichtheimiaceae</taxon>
        <taxon>Lichtheimia</taxon>
    </lineage>
</organism>